<proteinExistence type="predicted"/>
<dbReference type="Proteomes" id="UP001239795">
    <property type="component" value="Unassembled WGS sequence"/>
</dbReference>
<gene>
    <name evidence="2" type="ORF">CMEL01_11413</name>
</gene>
<dbReference type="AlphaFoldDB" id="A0AAI9XY57"/>
<evidence type="ECO:0000256" key="1">
    <source>
        <dbReference type="SAM" id="MobiDB-lite"/>
    </source>
</evidence>
<evidence type="ECO:0000313" key="3">
    <source>
        <dbReference type="Proteomes" id="UP001239795"/>
    </source>
</evidence>
<reference evidence="2 3" key="1">
    <citation type="submission" date="2016-10" db="EMBL/GenBank/DDBJ databases">
        <title>The genome sequence of Colletotrichum fioriniae PJ7.</title>
        <authorList>
            <person name="Baroncelli R."/>
        </authorList>
    </citation>
    <scope>NUCLEOTIDE SEQUENCE [LARGE SCALE GENOMIC DNA]</scope>
    <source>
        <strain evidence="2">Col 31</strain>
    </source>
</reference>
<organism evidence="2 3">
    <name type="scientific">Colletotrichum melonis</name>
    <dbReference type="NCBI Taxonomy" id="1209925"/>
    <lineage>
        <taxon>Eukaryota</taxon>
        <taxon>Fungi</taxon>
        <taxon>Dikarya</taxon>
        <taxon>Ascomycota</taxon>
        <taxon>Pezizomycotina</taxon>
        <taxon>Sordariomycetes</taxon>
        <taxon>Hypocreomycetidae</taxon>
        <taxon>Glomerellales</taxon>
        <taxon>Glomerellaceae</taxon>
        <taxon>Colletotrichum</taxon>
        <taxon>Colletotrichum acutatum species complex</taxon>
    </lineage>
</organism>
<feature type="region of interest" description="Disordered" evidence="1">
    <location>
        <begin position="182"/>
        <end position="220"/>
    </location>
</feature>
<comment type="caution">
    <text evidence="2">The sequence shown here is derived from an EMBL/GenBank/DDBJ whole genome shotgun (WGS) entry which is preliminary data.</text>
</comment>
<name>A0AAI9XY57_9PEZI</name>
<sequence>MALRSGAQGAIARAELLAAIDVGQGARTGDGQPSMQSGNLFRLPLVFVPDADLKRATAARITTPKDEMALLAASKDKLSVSLSRGGSGSVSVAWALSRCWRHRRRLLLSRFLSSSQQDSFQQCGLYNAERRGPSISYPVSGESSGKRACDKVSTALDSEEYVQCRVPSESAREGPAQVWIPVTDGLPQHDMSLTGGYCEGSLEEGKEAHPSDSPLDNEGG</sequence>
<dbReference type="EMBL" id="MLGG01000002">
    <property type="protein sequence ID" value="KAK1467420.1"/>
    <property type="molecule type" value="Genomic_DNA"/>
</dbReference>
<keyword evidence="3" id="KW-1185">Reference proteome</keyword>
<evidence type="ECO:0000313" key="2">
    <source>
        <dbReference type="EMBL" id="KAK1467420.1"/>
    </source>
</evidence>
<accession>A0AAI9XY57</accession>
<protein>
    <submittedName>
        <fullName evidence="2">Uncharacterized protein</fullName>
    </submittedName>
</protein>